<feature type="compositionally biased region" description="Low complexity" evidence="2">
    <location>
        <begin position="25"/>
        <end position="47"/>
    </location>
</feature>
<dbReference type="GO" id="GO:0006281">
    <property type="term" value="P:DNA repair"/>
    <property type="evidence" value="ECO:0007669"/>
    <property type="project" value="TreeGrafter"/>
</dbReference>
<comment type="caution">
    <text evidence="3">The sequence shown here is derived from an EMBL/GenBank/DDBJ whole genome shotgun (WGS) entry which is preliminary data.</text>
</comment>
<evidence type="ECO:0000256" key="2">
    <source>
        <dbReference type="SAM" id="MobiDB-lite"/>
    </source>
</evidence>
<dbReference type="GO" id="GO:0043596">
    <property type="term" value="C:nuclear replication fork"/>
    <property type="evidence" value="ECO:0007669"/>
    <property type="project" value="TreeGrafter"/>
</dbReference>
<dbReference type="PANTHER" id="PTHR45766">
    <property type="entry name" value="DNA ANNEALING HELICASE AND ENDONUCLEASE ZRANB3 FAMILY MEMBER"/>
    <property type="match status" value="1"/>
</dbReference>
<protein>
    <submittedName>
        <fullName evidence="3">Uncharacterized protein</fullName>
    </submittedName>
</protein>
<proteinExistence type="predicted"/>
<keyword evidence="1" id="KW-0378">Hydrolase</keyword>
<keyword evidence="4" id="KW-1185">Reference proteome</keyword>
<dbReference type="PANTHER" id="PTHR45766:SF5">
    <property type="entry name" value="SNF2 DOMAIN-CONTAINING PROTEIN _ HELICASE DOMAIN-CONTAINING PROTEIN _ HNH ENDONUCLEASE DOMAIN-CONTAINING PROTEIN"/>
    <property type="match status" value="1"/>
</dbReference>
<evidence type="ECO:0000313" key="3">
    <source>
        <dbReference type="EMBL" id="CAH9147770.1"/>
    </source>
</evidence>
<reference evidence="3" key="1">
    <citation type="submission" date="2022-07" db="EMBL/GenBank/DDBJ databases">
        <authorList>
            <person name="Macas J."/>
            <person name="Novak P."/>
            <person name="Neumann P."/>
        </authorList>
    </citation>
    <scope>NUCLEOTIDE SEQUENCE</scope>
</reference>
<dbReference type="GO" id="GO:0004520">
    <property type="term" value="F:DNA endonuclease activity"/>
    <property type="evidence" value="ECO:0007669"/>
    <property type="project" value="TreeGrafter"/>
</dbReference>
<name>A0AAV0GIM6_9ASTE</name>
<feature type="region of interest" description="Disordered" evidence="2">
    <location>
        <begin position="1"/>
        <end position="86"/>
    </location>
</feature>
<dbReference type="EMBL" id="CAMAPF010001139">
    <property type="protein sequence ID" value="CAH9147770.1"/>
    <property type="molecule type" value="Genomic_DNA"/>
</dbReference>
<dbReference type="Proteomes" id="UP001152523">
    <property type="component" value="Unassembled WGS sequence"/>
</dbReference>
<feature type="compositionally biased region" description="Polar residues" evidence="2">
    <location>
        <begin position="7"/>
        <end position="18"/>
    </location>
</feature>
<gene>
    <name evidence="3" type="ORF">CEPIT_LOCUS43986</name>
</gene>
<evidence type="ECO:0000256" key="1">
    <source>
        <dbReference type="ARBA" id="ARBA00022801"/>
    </source>
</evidence>
<organism evidence="3 4">
    <name type="scientific">Cuscuta epithymum</name>
    <dbReference type="NCBI Taxonomy" id="186058"/>
    <lineage>
        <taxon>Eukaryota</taxon>
        <taxon>Viridiplantae</taxon>
        <taxon>Streptophyta</taxon>
        <taxon>Embryophyta</taxon>
        <taxon>Tracheophyta</taxon>
        <taxon>Spermatophyta</taxon>
        <taxon>Magnoliopsida</taxon>
        <taxon>eudicotyledons</taxon>
        <taxon>Gunneridae</taxon>
        <taxon>Pentapetalae</taxon>
        <taxon>asterids</taxon>
        <taxon>lamiids</taxon>
        <taxon>Solanales</taxon>
        <taxon>Convolvulaceae</taxon>
        <taxon>Cuscuteae</taxon>
        <taxon>Cuscuta</taxon>
        <taxon>Cuscuta subgen. Cuscuta</taxon>
    </lineage>
</organism>
<sequence>MKFENHVLSSSPTSSQAQDPRLQASSLIDAHSSSSRTASTSSQLLSQINPHISLDQVGSENGLPGIPPSKLNKGLKTAAPSVQERSLEDDMIPPDNQELLKLQEEKAEEIISGKVEPDKLESCFLYIQTTGTANSSDFKSNQFEDRVHRQWKENAFNIYIFCAKDTSAAVSWPNLNQSLHPVSSAVNGKYEAVQEIQIAIVYYLERTGGSEEKPYERKNGESYTAY</sequence>
<dbReference type="GO" id="GO:0016787">
    <property type="term" value="F:hydrolase activity"/>
    <property type="evidence" value="ECO:0007669"/>
    <property type="project" value="UniProtKB-KW"/>
</dbReference>
<dbReference type="AlphaFoldDB" id="A0AAV0GIM6"/>
<accession>A0AAV0GIM6</accession>
<dbReference type="GO" id="GO:0031297">
    <property type="term" value="P:replication fork processing"/>
    <property type="evidence" value="ECO:0007669"/>
    <property type="project" value="TreeGrafter"/>
</dbReference>
<evidence type="ECO:0000313" key="4">
    <source>
        <dbReference type="Proteomes" id="UP001152523"/>
    </source>
</evidence>